<dbReference type="InterPro" id="IPR008613">
    <property type="entry name" value="Excalibur_Ca-bd_domain"/>
</dbReference>
<name>A0A5N0VKL4_9PSEU</name>
<comment type="caution">
    <text evidence="3">The sequence shown here is derived from an EMBL/GenBank/DDBJ whole genome shotgun (WGS) entry which is preliminary data.</text>
</comment>
<proteinExistence type="predicted"/>
<feature type="compositionally biased region" description="Low complexity" evidence="1">
    <location>
        <begin position="182"/>
        <end position="204"/>
    </location>
</feature>
<feature type="compositionally biased region" description="Basic and acidic residues" evidence="1">
    <location>
        <begin position="253"/>
        <end position="264"/>
    </location>
</feature>
<feature type="region of interest" description="Disordered" evidence="1">
    <location>
        <begin position="37"/>
        <end position="56"/>
    </location>
</feature>
<dbReference type="Proteomes" id="UP000319769">
    <property type="component" value="Unassembled WGS sequence"/>
</dbReference>
<dbReference type="Pfam" id="PF05901">
    <property type="entry name" value="Excalibur"/>
    <property type="match status" value="1"/>
</dbReference>
<organism evidence="3 4">
    <name type="scientific">Amycolatopsis acidicola</name>
    <dbReference type="NCBI Taxonomy" id="2596893"/>
    <lineage>
        <taxon>Bacteria</taxon>
        <taxon>Bacillati</taxon>
        <taxon>Actinomycetota</taxon>
        <taxon>Actinomycetes</taxon>
        <taxon>Pseudonocardiales</taxon>
        <taxon>Pseudonocardiaceae</taxon>
        <taxon>Amycolatopsis</taxon>
    </lineage>
</organism>
<dbReference type="PROSITE" id="PS50830">
    <property type="entry name" value="TNASE_3"/>
    <property type="match status" value="1"/>
</dbReference>
<dbReference type="Gene3D" id="2.40.50.90">
    <property type="match status" value="1"/>
</dbReference>
<reference evidence="3" key="1">
    <citation type="submission" date="2019-09" db="EMBL/GenBank/DDBJ databases">
        <authorList>
            <person name="Teo W.F.A."/>
            <person name="Duangmal K."/>
        </authorList>
    </citation>
    <scope>NUCLEOTIDE SEQUENCE [LARGE SCALE GENOMIC DNA]</scope>
    <source>
        <strain evidence="3">K81G1</strain>
    </source>
</reference>
<evidence type="ECO:0000259" key="2">
    <source>
        <dbReference type="PROSITE" id="PS50830"/>
    </source>
</evidence>
<keyword evidence="4" id="KW-1185">Reference proteome</keyword>
<dbReference type="SMART" id="SM00894">
    <property type="entry name" value="Excalibur"/>
    <property type="match status" value="1"/>
</dbReference>
<dbReference type="AlphaFoldDB" id="A0A5N0VKL4"/>
<protein>
    <recommendedName>
        <fullName evidence="2">TNase-like domain-containing protein</fullName>
    </recommendedName>
</protein>
<accession>A0A5N0VKL4</accession>
<gene>
    <name evidence="3" type="ORF">FPZ12_001085</name>
</gene>
<dbReference type="InterPro" id="IPR016071">
    <property type="entry name" value="Staphylococal_nuclease_OB-fold"/>
</dbReference>
<dbReference type="SUPFAM" id="SSF50199">
    <property type="entry name" value="Staphylococcal nuclease"/>
    <property type="match status" value="1"/>
</dbReference>
<feature type="compositionally biased region" description="Basic and acidic residues" evidence="1">
    <location>
        <begin position="223"/>
        <end position="237"/>
    </location>
</feature>
<evidence type="ECO:0000256" key="1">
    <source>
        <dbReference type="SAM" id="MobiDB-lite"/>
    </source>
</evidence>
<sequence length="264" mass="27718">MPAASRRRLPRWMKITLGVFGVLFVLGAVFGRAPAKSDNAAQATTDKPSSSAVKPPTYTVTSVVDGETVYLTDPAGVTKSVQAAGIETPAAGNCYATETEEWATQFLGGKQVTVQLANAEEPTLAFVTLADGTDFSTQALKTGHAKYVANANSDALQTAEDDARSANAGLWAAPCNGMITGPTPVTSTKPATTTPKTTTPKPSSSTPPPPQTTTTRPPSTKPGPDRTYYEDCEEVRAAGKAPLYLWQPGYRPGLDRDHNGVACE</sequence>
<feature type="region of interest" description="Disordered" evidence="1">
    <location>
        <begin position="173"/>
        <end position="264"/>
    </location>
</feature>
<dbReference type="InterPro" id="IPR035437">
    <property type="entry name" value="SNase_OB-fold_sf"/>
</dbReference>
<feature type="compositionally biased region" description="Polar residues" evidence="1">
    <location>
        <begin position="39"/>
        <end position="56"/>
    </location>
</feature>
<evidence type="ECO:0000313" key="3">
    <source>
        <dbReference type="EMBL" id="KAA9166937.1"/>
    </source>
</evidence>
<feature type="domain" description="TNase-like" evidence="2">
    <location>
        <begin position="54"/>
        <end position="173"/>
    </location>
</feature>
<evidence type="ECO:0000313" key="4">
    <source>
        <dbReference type="Proteomes" id="UP000319769"/>
    </source>
</evidence>
<dbReference type="SMART" id="SM00318">
    <property type="entry name" value="SNc"/>
    <property type="match status" value="1"/>
</dbReference>
<dbReference type="Pfam" id="PF00565">
    <property type="entry name" value="SNase"/>
    <property type="match status" value="1"/>
</dbReference>
<dbReference type="EMBL" id="VMNW02000001">
    <property type="protein sequence ID" value="KAA9166937.1"/>
    <property type="molecule type" value="Genomic_DNA"/>
</dbReference>
<dbReference type="RefSeq" id="WP_144746470.1">
    <property type="nucleotide sequence ID" value="NZ_VMNW02000001.1"/>
</dbReference>
<dbReference type="OrthoDB" id="4337778at2"/>